<evidence type="ECO:0000256" key="1">
    <source>
        <dbReference type="ARBA" id="ARBA00022737"/>
    </source>
</evidence>
<dbReference type="PROSITE" id="PS50088">
    <property type="entry name" value="ANK_REPEAT"/>
    <property type="match status" value="3"/>
</dbReference>
<name>A0A2D0KW14_9GAMM</name>
<dbReference type="PANTHER" id="PTHR24173:SF74">
    <property type="entry name" value="ANKYRIN REPEAT DOMAIN-CONTAINING PROTEIN 16"/>
    <property type="match status" value="1"/>
</dbReference>
<sequence>MKFKYIPIYFTFLFCLLNINVYANPLHDAVNRNDIETVKSLLNDDQTLLDERDGQQRTPLMLATQHNYAAIAIFLIQSGADVNAKDRQLDTPYLLAGAQGYNKILIATLHHGANLKDTNRYGGTALIPAAEKGHPETVQILLDAGVNPNHINKLGWTALMEAVVLGNGSSVYVDIIDRLIKGGADVNIPDKNGVTALTHARQRGYKDIIKLLESANAK</sequence>
<keyword evidence="2 3" id="KW-0040">ANK repeat</keyword>
<gene>
    <name evidence="5" type="ORF">Xsto_00165</name>
</gene>
<evidence type="ECO:0000256" key="2">
    <source>
        <dbReference type="ARBA" id="ARBA00023043"/>
    </source>
</evidence>
<protein>
    <submittedName>
        <fullName evidence="5">Ankyrin repeat protein</fullName>
    </submittedName>
</protein>
<evidence type="ECO:0000313" key="5">
    <source>
        <dbReference type="EMBL" id="PHM67602.1"/>
    </source>
</evidence>
<dbReference type="InterPro" id="IPR002110">
    <property type="entry name" value="Ankyrin_rpt"/>
</dbReference>
<keyword evidence="4" id="KW-0732">Signal</keyword>
<dbReference type="PANTHER" id="PTHR24173">
    <property type="entry name" value="ANKYRIN REPEAT CONTAINING"/>
    <property type="match status" value="1"/>
</dbReference>
<proteinExistence type="predicted"/>
<feature type="repeat" description="ANK" evidence="3">
    <location>
        <begin position="55"/>
        <end position="87"/>
    </location>
</feature>
<dbReference type="InterPro" id="IPR036770">
    <property type="entry name" value="Ankyrin_rpt-contain_sf"/>
</dbReference>
<keyword evidence="1" id="KW-0677">Repeat</keyword>
<evidence type="ECO:0000256" key="4">
    <source>
        <dbReference type="SAM" id="SignalP"/>
    </source>
</evidence>
<dbReference type="Proteomes" id="UP000222366">
    <property type="component" value="Unassembled WGS sequence"/>
</dbReference>
<keyword evidence="6" id="KW-1185">Reference proteome</keyword>
<dbReference type="Pfam" id="PF12796">
    <property type="entry name" value="Ank_2"/>
    <property type="match status" value="2"/>
</dbReference>
<dbReference type="SMART" id="SM00248">
    <property type="entry name" value="ANK"/>
    <property type="match status" value="6"/>
</dbReference>
<dbReference type="EMBL" id="NJAJ01000002">
    <property type="protein sequence ID" value="PHM67602.1"/>
    <property type="molecule type" value="Genomic_DNA"/>
</dbReference>
<feature type="signal peptide" evidence="4">
    <location>
        <begin position="1"/>
        <end position="23"/>
    </location>
</feature>
<evidence type="ECO:0000256" key="3">
    <source>
        <dbReference type="PROSITE-ProRule" id="PRU00023"/>
    </source>
</evidence>
<dbReference type="RefSeq" id="WP_099111704.1">
    <property type="nucleotide sequence ID" value="NZ_CAWNRH010000093.1"/>
</dbReference>
<dbReference type="AlphaFoldDB" id="A0A2D0KW14"/>
<feature type="repeat" description="ANK" evidence="3">
    <location>
        <begin position="121"/>
        <end position="153"/>
    </location>
</feature>
<dbReference type="PROSITE" id="PS50297">
    <property type="entry name" value="ANK_REP_REGION"/>
    <property type="match status" value="2"/>
</dbReference>
<accession>A0A2D0KW14</accession>
<organism evidence="5 6">
    <name type="scientific">Xenorhabdus stockiae</name>
    <dbReference type="NCBI Taxonomy" id="351614"/>
    <lineage>
        <taxon>Bacteria</taxon>
        <taxon>Pseudomonadati</taxon>
        <taxon>Pseudomonadota</taxon>
        <taxon>Gammaproteobacteria</taxon>
        <taxon>Enterobacterales</taxon>
        <taxon>Morganellaceae</taxon>
        <taxon>Xenorhabdus</taxon>
    </lineage>
</organism>
<dbReference type="Gene3D" id="1.25.40.20">
    <property type="entry name" value="Ankyrin repeat-containing domain"/>
    <property type="match status" value="1"/>
</dbReference>
<feature type="chain" id="PRO_5012542149" evidence="4">
    <location>
        <begin position="24"/>
        <end position="218"/>
    </location>
</feature>
<dbReference type="Pfam" id="PF13637">
    <property type="entry name" value="Ank_4"/>
    <property type="match status" value="1"/>
</dbReference>
<reference evidence="5 6" key="1">
    <citation type="journal article" date="2017" name="Nat. Microbiol.">
        <title>Natural product diversity associated with the nematode symbionts Photorhabdus and Xenorhabdus.</title>
        <authorList>
            <person name="Tobias N.J."/>
            <person name="Wolff H."/>
            <person name="Djahanschiri B."/>
            <person name="Grundmann F."/>
            <person name="Kronenwerth M."/>
            <person name="Shi Y.M."/>
            <person name="Simonyi S."/>
            <person name="Grun P."/>
            <person name="Shapiro-Ilan D."/>
            <person name="Pidot S.J."/>
            <person name="Stinear T.P."/>
            <person name="Ebersberger I."/>
            <person name="Bode H.B."/>
        </authorList>
    </citation>
    <scope>NUCLEOTIDE SEQUENCE [LARGE SCALE GENOMIC DNA]</scope>
    <source>
        <strain evidence="5 6">DSM 17904</strain>
    </source>
</reference>
<evidence type="ECO:0000313" key="6">
    <source>
        <dbReference type="Proteomes" id="UP000222366"/>
    </source>
</evidence>
<comment type="caution">
    <text evidence="5">The sequence shown here is derived from an EMBL/GenBank/DDBJ whole genome shotgun (WGS) entry which is preliminary data.</text>
</comment>
<dbReference type="SUPFAM" id="SSF48403">
    <property type="entry name" value="Ankyrin repeat"/>
    <property type="match status" value="1"/>
</dbReference>
<feature type="repeat" description="ANK" evidence="3">
    <location>
        <begin position="154"/>
        <end position="191"/>
    </location>
</feature>